<dbReference type="OrthoDB" id="408631at2759"/>
<dbReference type="Proteomes" id="UP000827284">
    <property type="component" value="Unassembled WGS sequence"/>
</dbReference>
<sequence>MSSQTENLTLLQSKLKNETWSPLAYSGLALAMAGRAAKYTGYYLARKTPAKMPYTTGFNTALLFPVIECCSIRQSRVVMKTSLDIMARMAGLGPEAQKKWAVPVEGNGWKGFWIPFQDQVNSVKDSHGATTMVPPESVPVGSGCDIVLLYIHGGGFIDGNPLMFLEFFLKTMKATQQTHNLKIGILAIDYSLSPEHTYPVASDEIIASYKSLIQEHSVHSKKIVLIGDSAGGNICLGTTLRLRDQFPELGRPGGQIGVSPWVCSPEPLEDSLYDFVSKEGCEVYWEAYTKNKPELQESPYTRPYFAETLSGLAPTLIYVGGQEILRSSIENFVKKAKVEDVDITMVFGEDRPHNYCLLDEISTEKDRQVARHAMGDFLVKIHDTYKQHQH</sequence>
<organism evidence="3 4">
    <name type="scientific">Entomortierella parvispora</name>
    <dbReference type="NCBI Taxonomy" id="205924"/>
    <lineage>
        <taxon>Eukaryota</taxon>
        <taxon>Fungi</taxon>
        <taxon>Fungi incertae sedis</taxon>
        <taxon>Mucoromycota</taxon>
        <taxon>Mortierellomycotina</taxon>
        <taxon>Mortierellomycetes</taxon>
        <taxon>Mortierellales</taxon>
        <taxon>Mortierellaceae</taxon>
        <taxon>Entomortierella</taxon>
    </lineage>
</organism>
<dbReference type="EMBL" id="BQFW01000002">
    <property type="protein sequence ID" value="GJJ69081.1"/>
    <property type="molecule type" value="Genomic_DNA"/>
</dbReference>
<dbReference type="InterPro" id="IPR029058">
    <property type="entry name" value="AB_hydrolase_fold"/>
</dbReference>
<comment type="caution">
    <text evidence="3">The sequence shown here is derived from an EMBL/GenBank/DDBJ whole genome shotgun (WGS) entry which is preliminary data.</text>
</comment>
<evidence type="ECO:0000256" key="1">
    <source>
        <dbReference type="ARBA" id="ARBA00022801"/>
    </source>
</evidence>
<dbReference type="InterPro" id="IPR050300">
    <property type="entry name" value="GDXG_lipolytic_enzyme"/>
</dbReference>
<gene>
    <name evidence="3" type="ORF">EMPS_01427</name>
</gene>
<evidence type="ECO:0000313" key="4">
    <source>
        <dbReference type="Proteomes" id="UP000827284"/>
    </source>
</evidence>
<name>A0A9P3H2U4_9FUNG</name>
<dbReference type="GO" id="GO:0016787">
    <property type="term" value="F:hydrolase activity"/>
    <property type="evidence" value="ECO:0007669"/>
    <property type="project" value="UniProtKB-KW"/>
</dbReference>
<proteinExistence type="predicted"/>
<keyword evidence="4" id="KW-1185">Reference proteome</keyword>
<accession>A0A9P3H2U4</accession>
<dbReference type="PANTHER" id="PTHR48081:SF8">
    <property type="entry name" value="ALPHA_BETA HYDROLASE FOLD-3 DOMAIN-CONTAINING PROTEIN-RELATED"/>
    <property type="match status" value="1"/>
</dbReference>
<reference evidence="3" key="2">
    <citation type="journal article" date="2022" name="Microbiol. Resour. Announc.">
        <title>Whole-Genome Sequence of Entomortierella parvispora E1425, a Mucoromycotan Fungus Associated with Burkholderiaceae-Related Endosymbiotic Bacteria.</title>
        <authorList>
            <person name="Herlambang A."/>
            <person name="Guo Y."/>
            <person name="Takashima Y."/>
            <person name="Narisawa K."/>
            <person name="Ohta H."/>
            <person name="Nishizawa T."/>
        </authorList>
    </citation>
    <scope>NUCLEOTIDE SEQUENCE</scope>
    <source>
        <strain evidence="3">E1425</strain>
    </source>
</reference>
<dbReference type="Gene3D" id="3.40.50.1820">
    <property type="entry name" value="alpha/beta hydrolase"/>
    <property type="match status" value="1"/>
</dbReference>
<dbReference type="PANTHER" id="PTHR48081">
    <property type="entry name" value="AB HYDROLASE SUPERFAMILY PROTEIN C4A8.06C"/>
    <property type="match status" value="1"/>
</dbReference>
<dbReference type="Pfam" id="PF07859">
    <property type="entry name" value="Abhydrolase_3"/>
    <property type="match status" value="1"/>
</dbReference>
<dbReference type="AlphaFoldDB" id="A0A9P3H2U4"/>
<reference evidence="3" key="1">
    <citation type="submission" date="2021-11" db="EMBL/GenBank/DDBJ databases">
        <authorList>
            <person name="Herlambang A."/>
            <person name="Guo Y."/>
            <person name="Takashima Y."/>
            <person name="Nishizawa T."/>
        </authorList>
    </citation>
    <scope>NUCLEOTIDE SEQUENCE</scope>
    <source>
        <strain evidence="3">E1425</strain>
    </source>
</reference>
<evidence type="ECO:0000313" key="3">
    <source>
        <dbReference type="EMBL" id="GJJ69081.1"/>
    </source>
</evidence>
<keyword evidence="1" id="KW-0378">Hydrolase</keyword>
<dbReference type="SUPFAM" id="SSF53474">
    <property type="entry name" value="alpha/beta-Hydrolases"/>
    <property type="match status" value="1"/>
</dbReference>
<evidence type="ECO:0000259" key="2">
    <source>
        <dbReference type="Pfam" id="PF07859"/>
    </source>
</evidence>
<dbReference type="InterPro" id="IPR013094">
    <property type="entry name" value="AB_hydrolase_3"/>
</dbReference>
<feature type="domain" description="Alpha/beta hydrolase fold-3" evidence="2">
    <location>
        <begin position="148"/>
        <end position="356"/>
    </location>
</feature>
<protein>
    <recommendedName>
        <fullName evidence="2">Alpha/beta hydrolase fold-3 domain-containing protein</fullName>
    </recommendedName>
</protein>